<dbReference type="AlphaFoldDB" id="A0AAV4A857"/>
<protein>
    <submittedName>
        <fullName evidence="1">Reverse transcriptase-like protein</fullName>
    </submittedName>
</protein>
<dbReference type="GO" id="GO:0003964">
    <property type="term" value="F:RNA-directed DNA polymerase activity"/>
    <property type="evidence" value="ECO:0007669"/>
    <property type="project" value="UniProtKB-KW"/>
</dbReference>
<keyword evidence="1" id="KW-0695">RNA-directed DNA polymerase</keyword>
<keyword evidence="1" id="KW-0808">Transferase</keyword>
<gene>
    <name evidence="1" type="ORF">PoB_003096600</name>
</gene>
<dbReference type="EMBL" id="BLXT01003739">
    <property type="protein sequence ID" value="GFO04461.1"/>
    <property type="molecule type" value="Genomic_DNA"/>
</dbReference>
<organism evidence="1 2">
    <name type="scientific">Plakobranchus ocellatus</name>
    <dbReference type="NCBI Taxonomy" id="259542"/>
    <lineage>
        <taxon>Eukaryota</taxon>
        <taxon>Metazoa</taxon>
        <taxon>Spiralia</taxon>
        <taxon>Lophotrochozoa</taxon>
        <taxon>Mollusca</taxon>
        <taxon>Gastropoda</taxon>
        <taxon>Heterobranchia</taxon>
        <taxon>Euthyneura</taxon>
        <taxon>Panpulmonata</taxon>
        <taxon>Sacoglossa</taxon>
        <taxon>Placobranchoidea</taxon>
        <taxon>Plakobranchidae</taxon>
        <taxon>Plakobranchus</taxon>
    </lineage>
</organism>
<sequence length="227" mass="25929">MIEEFTAENDLSILNSGEQTFVHLAYHSTSEIDLIAKRFPVWGLGKECAPPWWEGSVVPIPKPGKDPSNYRPIALTSFLCKKLEQMVNDQLVYVLESRNLLSKSEPNLVASTFEHIENAKIKVNTIDNLHVQCPPPWEEHKVKVDISLTKQKKKIPVKLLYQKEFFRIKEKFSNHYAVFTDRSKLEKKVVAAAYFPERLECSKATRLRDEASVLSAELKGIASDSQK</sequence>
<comment type="caution">
    <text evidence="1">The sequence shown here is derived from an EMBL/GenBank/DDBJ whole genome shotgun (WGS) entry which is preliminary data.</text>
</comment>
<reference evidence="1 2" key="1">
    <citation type="journal article" date="2021" name="Elife">
        <title>Chloroplast acquisition without the gene transfer in kleptoplastic sea slugs, Plakobranchus ocellatus.</title>
        <authorList>
            <person name="Maeda T."/>
            <person name="Takahashi S."/>
            <person name="Yoshida T."/>
            <person name="Shimamura S."/>
            <person name="Takaki Y."/>
            <person name="Nagai Y."/>
            <person name="Toyoda A."/>
            <person name="Suzuki Y."/>
            <person name="Arimoto A."/>
            <person name="Ishii H."/>
            <person name="Satoh N."/>
            <person name="Nishiyama T."/>
            <person name="Hasebe M."/>
            <person name="Maruyama T."/>
            <person name="Minagawa J."/>
            <person name="Obokata J."/>
            <person name="Shigenobu S."/>
        </authorList>
    </citation>
    <scope>NUCLEOTIDE SEQUENCE [LARGE SCALE GENOMIC DNA]</scope>
</reference>
<keyword evidence="1" id="KW-0548">Nucleotidyltransferase</keyword>
<evidence type="ECO:0000313" key="2">
    <source>
        <dbReference type="Proteomes" id="UP000735302"/>
    </source>
</evidence>
<accession>A0AAV4A857</accession>
<name>A0AAV4A857_9GAST</name>
<keyword evidence="2" id="KW-1185">Reference proteome</keyword>
<evidence type="ECO:0000313" key="1">
    <source>
        <dbReference type="EMBL" id="GFO04461.1"/>
    </source>
</evidence>
<proteinExistence type="predicted"/>
<dbReference type="Proteomes" id="UP000735302">
    <property type="component" value="Unassembled WGS sequence"/>
</dbReference>